<dbReference type="Pfam" id="PF08546">
    <property type="entry name" value="ApbA_C"/>
    <property type="match status" value="1"/>
</dbReference>
<accession>A0ABS5EVH9</accession>
<feature type="transmembrane region" description="Helical" evidence="11">
    <location>
        <begin position="12"/>
        <end position="33"/>
    </location>
</feature>
<dbReference type="InterPro" id="IPR013332">
    <property type="entry name" value="KPR_N"/>
</dbReference>
<dbReference type="PANTHER" id="PTHR21708:SF26">
    <property type="entry name" value="2-DEHYDROPANTOATE 2-REDUCTASE"/>
    <property type="match status" value="1"/>
</dbReference>
<comment type="function">
    <text evidence="10">Catalyzes the NADPH-dependent reduction of ketopantoate into pantoic acid.</text>
</comment>
<evidence type="ECO:0000313" key="14">
    <source>
        <dbReference type="EMBL" id="MBR0664302.1"/>
    </source>
</evidence>
<organism evidence="14 15">
    <name type="scientific">Plastoroseomonas hellenica</name>
    <dbReference type="NCBI Taxonomy" id="2687306"/>
    <lineage>
        <taxon>Bacteria</taxon>
        <taxon>Pseudomonadati</taxon>
        <taxon>Pseudomonadota</taxon>
        <taxon>Alphaproteobacteria</taxon>
        <taxon>Acetobacterales</taxon>
        <taxon>Acetobacteraceae</taxon>
        <taxon>Plastoroseomonas</taxon>
    </lineage>
</organism>
<keyword evidence="6 10" id="KW-0521">NADP</keyword>
<sequence length="307" mass="31907">MSPPAAQPPSTIAVIGLGSIGGIAAGCLLTAGLHDLFACVRRPLQSLTLDRPGSSATLPLRALTSPDAAQPVDWVLVCTKTHETEAIGPWLQRLCGPATRVAVLQNGLGHAERVAPFIGGAAVVPAIVYYNGERLAPDHVRLTPVGERDVAVSDDATGRAFAALFDGTPLRVATSAEFTTLLWRKLLINAAANPMTALTRQRQAVLRRPDIHALCLTVLGEAVAVGRAEGAALAEDEAERIMAALLTYAPGLGTSMYFDTLAGRPLEADAILGAIVAAGERHGIPTPCNQTLLTLLRAISDAAKTAG</sequence>
<feature type="domain" description="Ketopantoate reductase N-terminal" evidence="12">
    <location>
        <begin position="12"/>
        <end position="144"/>
    </location>
</feature>
<protein>
    <recommendedName>
        <fullName evidence="4 10">2-dehydropantoate 2-reductase</fullName>
        <ecNumber evidence="3 10">1.1.1.169</ecNumber>
    </recommendedName>
    <alternativeName>
        <fullName evidence="8 10">Ketopantoate reductase</fullName>
    </alternativeName>
</protein>
<dbReference type="InterPro" id="IPR051402">
    <property type="entry name" value="KPR-Related"/>
</dbReference>
<evidence type="ECO:0000256" key="11">
    <source>
        <dbReference type="SAM" id="Phobius"/>
    </source>
</evidence>
<evidence type="ECO:0000256" key="9">
    <source>
        <dbReference type="ARBA" id="ARBA00048793"/>
    </source>
</evidence>
<dbReference type="InterPro" id="IPR008927">
    <property type="entry name" value="6-PGluconate_DH-like_C_sf"/>
</dbReference>
<keyword evidence="5 10" id="KW-0566">Pantothenate biosynthesis</keyword>
<evidence type="ECO:0000256" key="8">
    <source>
        <dbReference type="ARBA" id="ARBA00032024"/>
    </source>
</evidence>
<evidence type="ECO:0000256" key="7">
    <source>
        <dbReference type="ARBA" id="ARBA00023002"/>
    </source>
</evidence>
<dbReference type="EC" id="1.1.1.169" evidence="3 10"/>
<dbReference type="RefSeq" id="WP_211851898.1">
    <property type="nucleotide sequence ID" value="NZ_JAAGBB010000007.1"/>
</dbReference>
<dbReference type="NCBIfam" id="NF005091">
    <property type="entry name" value="PRK06522.2-2"/>
    <property type="match status" value="1"/>
</dbReference>
<evidence type="ECO:0000256" key="5">
    <source>
        <dbReference type="ARBA" id="ARBA00022655"/>
    </source>
</evidence>
<dbReference type="SUPFAM" id="SSF51735">
    <property type="entry name" value="NAD(P)-binding Rossmann-fold domains"/>
    <property type="match status" value="1"/>
</dbReference>
<evidence type="ECO:0000313" key="15">
    <source>
        <dbReference type="Proteomes" id="UP001196870"/>
    </source>
</evidence>
<comment type="pathway">
    <text evidence="1 10">Cofactor biosynthesis; (R)-pantothenate biosynthesis; (R)-pantoate from 3-methyl-2-oxobutanoate: step 2/2.</text>
</comment>
<comment type="catalytic activity">
    <reaction evidence="9 10">
        <text>(R)-pantoate + NADP(+) = 2-dehydropantoate + NADPH + H(+)</text>
        <dbReference type="Rhea" id="RHEA:16233"/>
        <dbReference type="ChEBI" id="CHEBI:11561"/>
        <dbReference type="ChEBI" id="CHEBI:15378"/>
        <dbReference type="ChEBI" id="CHEBI:15980"/>
        <dbReference type="ChEBI" id="CHEBI:57783"/>
        <dbReference type="ChEBI" id="CHEBI:58349"/>
        <dbReference type="EC" id="1.1.1.169"/>
    </reaction>
</comment>
<dbReference type="GO" id="GO:0008677">
    <property type="term" value="F:2-dehydropantoate 2-reductase activity"/>
    <property type="evidence" value="ECO:0007669"/>
    <property type="project" value="UniProtKB-EC"/>
</dbReference>
<comment type="caution">
    <text evidence="14">The sequence shown here is derived from an EMBL/GenBank/DDBJ whole genome shotgun (WGS) entry which is preliminary data.</text>
</comment>
<dbReference type="InterPro" id="IPR013328">
    <property type="entry name" value="6PGD_dom2"/>
</dbReference>
<dbReference type="EMBL" id="JAAGBB010000007">
    <property type="protein sequence ID" value="MBR0664302.1"/>
    <property type="molecule type" value="Genomic_DNA"/>
</dbReference>
<feature type="domain" description="Ketopantoate reductase C-terminal" evidence="13">
    <location>
        <begin position="179"/>
        <end position="299"/>
    </location>
</feature>
<dbReference type="PANTHER" id="PTHR21708">
    <property type="entry name" value="PROBABLE 2-DEHYDROPANTOATE 2-REDUCTASE"/>
    <property type="match status" value="1"/>
</dbReference>
<evidence type="ECO:0000259" key="12">
    <source>
        <dbReference type="Pfam" id="PF02558"/>
    </source>
</evidence>
<gene>
    <name evidence="14" type="ORF">GXW71_08030</name>
</gene>
<dbReference type="SUPFAM" id="SSF48179">
    <property type="entry name" value="6-phosphogluconate dehydrogenase C-terminal domain-like"/>
    <property type="match status" value="1"/>
</dbReference>
<keyword evidence="11" id="KW-0472">Membrane</keyword>
<evidence type="ECO:0000256" key="1">
    <source>
        <dbReference type="ARBA" id="ARBA00004994"/>
    </source>
</evidence>
<name>A0ABS5EVH9_9PROT</name>
<reference evidence="15" key="1">
    <citation type="journal article" date="2021" name="Syst. Appl. Microbiol.">
        <title>Roseomonas hellenica sp. nov., isolated from roots of wild-growing Alkanna tinctoria.</title>
        <authorList>
            <person name="Rat A."/>
            <person name="Naranjo H.D."/>
            <person name="Lebbe L."/>
            <person name="Cnockaert M."/>
            <person name="Krigas N."/>
            <person name="Grigoriadou K."/>
            <person name="Maloupa E."/>
            <person name="Willems A."/>
        </authorList>
    </citation>
    <scope>NUCLEOTIDE SEQUENCE [LARGE SCALE GENOMIC DNA]</scope>
    <source>
        <strain evidence="15">LMG 31523</strain>
    </source>
</reference>
<dbReference type="NCBIfam" id="TIGR00745">
    <property type="entry name" value="apbA_panE"/>
    <property type="match status" value="1"/>
</dbReference>
<dbReference type="InterPro" id="IPR003710">
    <property type="entry name" value="ApbA"/>
</dbReference>
<dbReference type="Proteomes" id="UP001196870">
    <property type="component" value="Unassembled WGS sequence"/>
</dbReference>
<keyword evidence="7 10" id="KW-0560">Oxidoreductase</keyword>
<evidence type="ECO:0000259" key="13">
    <source>
        <dbReference type="Pfam" id="PF08546"/>
    </source>
</evidence>
<evidence type="ECO:0000256" key="2">
    <source>
        <dbReference type="ARBA" id="ARBA00007870"/>
    </source>
</evidence>
<keyword evidence="11" id="KW-1133">Transmembrane helix</keyword>
<keyword evidence="11" id="KW-0812">Transmembrane</keyword>
<dbReference type="Gene3D" id="1.10.1040.10">
    <property type="entry name" value="N-(1-d-carboxylethyl)-l-norvaline Dehydrogenase, domain 2"/>
    <property type="match status" value="1"/>
</dbReference>
<proteinExistence type="inferred from homology"/>
<evidence type="ECO:0000256" key="4">
    <source>
        <dbReference type="ARBA" id="ARBA00019465"/>
    </source>
</evidence>
<dbReference type="InterPro" id="IPR013752">
    <property type="entry name" value="KPA_reductase"/>
</dbReference>
<dbReference type="Pfam" id="PF02558">
    <property type="entry name" value="ApbA"/>
    <property type="match status" value="1"/>
</dbReference>
<evidence type="ECO:0000256" key="3">
    <source>
        <dbReference type="ARBA" id="ARBA00013014"/>
    </source>
</evidence>
<comment type="similarity">
    <text evidence="2 10">Belongs to the ketopantoate reductase family.</text>
</comment>
<dbReference type="Gene3D" id="3.40.50.720">
    <property type="entry name" value="NAD(P)-binding Rossmann-like Domain"/>
    <property type="match status" value="1"/>
</dbReference>
<keyword evidence="15" id="KW-1185">Reference proteome</keyword>
<evidence type="ECO:0000256" key="6">
    <source>
        <dbReference type="ARBA" id="ARBA00022857"/>
    </source>
</evidence>
<dbReference type="InterPro" id="IPR036291">
    <property type="entry name" value="NAD(P)-bd_dom_sf"/>
</dbReference>
<evidence type="ECO:0000256" key="10">
    <source>
        <dbReference type="RuleBase" id="RU362068"/>
    </source>
</evidence>